<sequence length="158" mass="17923">MDRVMSQNSGSDANSGRHCGSPICHCGKATIVVKSWTNDNPGRRFYRCAVHGFFGWANEEKPYGWQKISLLEARDELRHQKDEIKLLKESLKAMNEHGLSGATTTMHTGLVNKYEQEKNHLENEVMTASEREKMLRQFIVLSWRGFIAVIGMILGLGK</sequence>
<dbReference type="PROSITE" id="PS51999">
    <property type="entry name" value="ZF_GRF"/>
    <property type="match status" value="1"/>
</dbReference>
<keyword evidence="6" id="KW-1133">Transmembrane helix</keyword>
<keyword evidence="5" id="KW-0175">Coiled coil</keyword>
<proteinExistence type="predicted"/>
<dbReference type="InterPro" id="IPR057222">
    <property type="entry name" value="DUF7900"/>
</dbReference>
<keyword evidence="1" id="KW-0479">Metal-binding</keyword>
<evidence type="ECO:0000256" key="3">
    <source>
        <dbReference type="ARBA" id="ARBA00022833"/>
    </source>
</evidence>
<dbReference type="InterPro" id="IPR010666">
    <property type="entry name" value="Znf_GRF"/>
</dbReference>
<feature type="coiled-coil region" evidence="5">
    <location>
        <begin position="70"/>
        <end position="131"/>
    </location>
</feature>
<gene>
    <name evidence="9" type="primary">LOC104720269</name>
</gene>
<keyword evidence="8" id="KW-1185">Reference proteome</keyword>
<feature type="transmembrane region" description="Helical" evidence="6">
    <location>
        <begin position="138"/>
        <end position="157"/>
    </location>
</feature>
<dbReference type="GeneID" id="104720269"/>
<keyword evidence="6" id="KW-0472">Membrane</keyword>
<dbReference type="PANTHER" id="PTHR33248">
    <property type="entry name" value="ZINC ION-BINDING PROTEIN"/>
    <property type="match status" value="1"/>
</dbReference>
<keyword evidence="2 4" id="KW-0863">Zinc-finger</keyword>
<dbReference type="Pfam" id="PF06839">
    <property type="entry name" value="Zn_ribbon_GRF"/>
    <property type="match status" value="1"/>
</dbReference>
<evidence type="ECO:0000313" key="9">
    <source>
        <dbReference type="RefSeq" id="XP_010436504.1"/>
    </source>
</evidence>
<dbReference type="Proteomes" id="UP000694864">
    <property type="component" value="Chromosome 10"/>
</dbReference>
<reference evidence="8" key="1">
    <citation type="journal article" date="2014" name="Nat. Commun.">
        <title>The emerging biofuel crop Camelina sativa retains a highly undifferentiated hexaploid genome structure.</title>
        <authorList>
            <person name="Kagale S."/>
            <person name="Koh C."/>
            <person name="Nixon J."/>
            <person name="Bollina V."/>
            <person name="Clarke W.E."/>
            <person name="Tuteja R."/>
            <person name="Spillane C."/>
            <person name="Robinson S.J."/>
            <person name="Links M.G."/>
            <person name="Clarke C."/>
            <person name="Higgins E.E."/>
            <person name="Huebert T."/>
            <person name="Sharpe A.G."/>
            <person name="Parkin I.A."/>
        </authorList>
    </citation>
    <scope>NUCLEOTIDE SEQUENCE [LARGE SCALE GENOMIC DNA]</scope>
    <source>
        <strain evidence="8">cv. DH55</strain>
    </source>
</reference>
<dbReference type="Pfam" id="PF25464">
    <property type="entry name" value="DUF7900"/>
    <property type="match status" value="1"/>
</dbReference>
<protein>
    <submittedName>
        <fullName evidence="9">Uncharacterized protein At4g04775-like</fullName>
    </submittedName>
</protein>
<feature type="domain" description="GRF-type" evidence="7">
    <location>
        <begin position="24"/>
        <end position="60"/>
    </location>
</feature>
<organism evidence="8 9">
    <name type="scientific">Camelina sativa</name>
    <name type="common">False flax</name>
    <name type="synonym">Myagrum sativum</name>
    <dbReference type="NCBI Taxonomy" id="90675"/>
    <lineage>
        <taxon>Eukaryota</taxon>
        <taxon>Viridiplantae</taxon>
        <taxon>Streptophyta</taxon>
        <taxon>Embryophyta</taxon>
        <taxon>Tracheophyta</taxon>
        <taxon>Spermatophyta</taxon>
        <taxon>Magnoliopsida</taxon>
        <taxon>eudicotyledons</taxon>
        <taxon>Gunneridae</taxon>
        <taxon>Pentapetalae</taxon>
        <taxon>rosids</taxon>
        <taxon>malvids</taxon>
        <taxon>Brassicales</taxon>
        <taxon>Brassicaceae</taxon>
        <taxon>Camelineae</taxon>
        <taxon>Camelina</taxon>
    </lineage>
</organism>
<evidence type="ECO:0000256" key="6">
    <source>
        <dbReference type="SAM" id="Phobius"/>
    </source>
</evidence>
<evidence type="ECO:0000313" key="8">
    <source>
        <dbReference type="Proteomes" id="UP000694864"/>
    </source>
</evidence>
<reference evidence="9" key="2">
    <citation type="submission" date="2025-08" db="UniProtKB">
        <authorList>
            <consortium name="RefSeq"/>
        </authorList>
    </citation>
    <scope>IDENTIFICATION</scope>
    <source>
        <tissue evidence="9">Leaf</tissue>
    </source>
</reference>
<evidence type="ECO:0000256" key="5">
    <source>
        <dbReference type="SAM" id="Coils"/>
    </source>
</evidence>
<evidence type="ECO:0000256" key="4">
    <source>
        <dbReference type="PROSITE-ProRule" id="PRU01343"/>
    </source>
</evidence>
<dbReference type="RefSeq" id="XP_010436504.1">
    <property type="nucleotide sequence ID" value="XM_010438202.1"/>
</dbReference>
<evidence type="ECO:0000259" key="7">
    <source>
        <dbReference type="PROSITE" id="PS51999"/>
    </source>
</evidence>
<keyword evidence="6" id="KW-0812">Transmembrane</keyword>
<name>A0ABM0U691_CAMSA</name>
<keyword evidence="3" id="KW-0862">Zinc</keyword>
<evidence type="ECO:0000256" key="2">
    <source>
        <dbReference type="ARBA" id="ARBA00022771"/>
    </source>
</evidence>
<evidence type="ECO:0000256" key="1">
    <source>
        <dbReference type="ARBA" id="ARBA00022723"/>
    </source>
</evidence>
<accession>A0ABM0U691</accession>